<comment type="caution">
    <text evidence="1">The sequence shown here is derived from an EMBL/GenBank/DDBJ whole genome shotgun (WGS) entry which is preliminary data.</text>
</comment>
<gene>
    <name evidence="1" type="ORF">CDO51_05615</name>
</gene>
<accession>A0A226BYF8</accession>
<proteinExistence type="predicted"/>
<sequence length="48" mass="5329">MSEDVCKEHGIAVEFGKLSFRGNEKQTILGKIDGIVKFVTEKDTKKSS</sequence>
<dbReference type="EMBL" id="NIQC01000009">
    <property type="protein sequence ID" value="OWZ84036.1"/>
    <property type="molecule type" value="Genomic_DNA"/>
</dbReference>
<protein>
    <submittedName>
        <fullName evidence="1">Uncharacterized protein</fullName>
    </submittedName>
</protein>
<keyword evidence="2" id="KW-1185">Reference proteome</keyword>
<evidence type="ECO:0000313" key="1">
    <source>
        <dbReference type="EMBL" id="OWZ84036.1"/>
    </source>
</evidence>
<name>A0A226BYF8_9FIRM</name>
<dbReference type="SUPFAM" id="SSF55424">
    <property type="entry name" value="FAD/NAD-linked reductases, dimerisation (C-terminal) domain"/>
    <property type="match status" value="1"/>
</dbReference>
<reference evidence="1 2" key="1">
    <citation type="submission" date="2017-06" db="EMBL/GenBank/DDBJ databases">
        <title>Draft Genome Sequence of Natranaerobius trueperi halophilic, alkalithermophilic bacteria from soda lakes.</title>
        <authorList>
            <person name="Zhao B."/>
        </authorList>
    </citation>
    <scope>NUCLEOTIDE SEQUENCE [LARGE SCALE GENOMIC DNA]</scope>
    <source>
        <strain evidence="1 2">DSM 18760</strain>
    </source>
</reference>
<dbReference type="Gene3D" id="3.30.390.30">
    <property type="match status" value="1"/>
</dbReference>
<dbReference type="AlphaFoldDB" id="A0A226BYF8"/>
<dbReference type="Proteomes" id="UP000214588">
    <property type="component" value="Unassembled WGS sequence"/>
</dbReference>
<organism evidence="1 2">
    <name type="scientific">Natranaerobius trueperi</name>
    <dbReference type="NCBI Taxonomy" id="759412"/>
    <lineage>
        <taxon>Bacteria</taxon>
        <taxon>Bacillati</taxon>
        <taxon>Bacillota</taxon>
        <taxon>Clostridia</taxon>
        <taxon>Natranaerobiales</taxon>
        <taxon>Natranaerobiaceae</taxon>
        <taxon>Natranaerobius</taxon>
    </lineage>
</organism>
<dbReference type="InterPro" id="IPR016156">
    <property type="entry name" value="FAD/NAD-linked_Rdtase_dimer_sf"/>
</dbReference>
<evidence type="ECO:0000313" key="2">
    <source>
        <dbReference type="Proteomes" id="UP000214588"/>
    </source>
</evidence>